<evidence type="ECO:0000313" key="2">
    <source>
        <dbReference type="EMBL" id="OWZ04079.1"/>
    </source>
</evidence>
<feature type="signal peptide" evidence="1">
    <location>
        <begin position="1"/>
        <end position="20"/>
    </location>
</feature>
<proteinExistence type="predicted"/>
<keyword evidence="3" id="KW-1185">Reference proteome</keyword>
<comment type="caution">
    <text evidence="2">The sequence shown here is derived from an EMBL/GenBank/DDBJ whole genome shotgun (WGS) entry which is preliminary data.</text>
</comment>
<dbReference type="Proteomes" id="UP000198211">
    <property type="component" value="Unassembled WGS sequence"/>
</dbReference>
<reference evidence="3" key="1">
    <citation type="submission" date="2017-03" db="EMBL/GenBank/DDBJ databases">
        <title>Phytopthora megakarya and P. palmivora, two closely related causual agents of cacao black pod achieved similar genome size and gene model numbers by different mechanisms.</title>
        <authorList>
            <person name="Ali S."/>
            <person name="Shao J."/>
            <person name="Larry D.J."/>
            <person name="Kronmiller B."/>
            <person name="Shen D."/>
            <person name="Strem M.D."/>
            <person name="Melnick R.L."/>
            <person name="Guiltinan M.J."/>
            <person name="Tyler B.M."/>
            <person name="Meinhardt L.W."/>
            <person name="Bailey B.A."/>
        </authorList>
    </citation>
    <scope>NUCLEOTIDE SEQUENCE [LARGE SCALE GENOMIC DNA]</scope>
    <source>
        <strain evidence="3">zdho120</strain>
    </source>
</reference>
<sequence>MQLHYLLLLVAVVAFYGVDASASTKSKSIQVITGAIGEKDGPTTRILRSYDSEERINLTAWVNPLVPNVVSYDIHFLVCRKLRHCSGCNTNVVSYDIHFLVCRKLRHCSGCNRKWLGPYFNQVDFKK</sequence>
<feature type="chain" id="PRO_5012036421" evidence="1">
    <location>
        <begin position="21"/>
        <end position="127"/>
    </location>
</feature>
<dbReference type="EMBL" id="NBNE01005158">
    <property type="protein sequence ID" value="OWZ04079.1"/>
    <property type="molecule type" value="Genomic_DNA"/>
</dbReference>
<keyword evidence="1" id="KW-0732">Signal</keyword>
<gene>
    <name evidence="2" type="ORF">PHMEG_00024083</name>
</gene>
<evidence type="ECO:0000256" key="1">
    <source>
        <dbReference type="SAM" id="SignalP"/>
    </source>
</evidence>
<evidence type="ECO:0000313" key="3">
    <source>
        <dbReference type="Proteomes" id="UP000198211"/>
    </source>
</evidence>
<organism evidence="2 3">
    <name type="scientific">Phytophthora megakarya</name>
    <dbReference type="NCBI Taxonomy" id="4795"/>
    <lineage>
        <taxon>Eukaryota</taxon>
        <taxon>Sar</taxon>
        <taxon>Stramenopiles</taxon>
        <taxon>Oomycota</taxon>
        <taxon>Peronosporomycetes</taxon>
        <taxon>Peronosporales</taxon>
        <taxon>Peronosporaceae</taxon>
        <taxon>Phytophthora</taxon>
    </lineage>
</organism>
<protein>
    <submittedName>
        <fullName evidence="2">RxLR effector protein</fullName>
    </submittedName>
</protein>
<accession>A0A225VGI5</accession>
<dbReference type="AlphaFoldDB" id="A0A225VGI5"/>
<name>A0A225VGI5_9STRA</name>